<proteinExistence type="predicted"/>
<gene>
    <name evidence="1" type="ORF">L227DRAFT_572929</name>
</gene>
<keyword evidence="2" id="KW-1185">Reference proteome</keyword>
<name>A0A5C2SNP9_9APHY</name>
<dbReference type="EMBL" id="ML122257">
    <property type="protein sequence ID" value="RPD63086.1"/>
    <property type="molecule type" value="Genomic_DNA"/>
</dbReference>
<reference evidence="1" key="1">
    <citation type="journal article" date="2018" name="Genome Biol. Evol.">
        <title>Genomics and development of Lentinus tigrinus, a white-rot wood-decaying mushroom with dimorphic fruiting bodies.</title>
        <authorList>
            <person name="Wu B."/>
            <person name="Xu Z."/>
            <person name="Knudson A."/>
            <person name="Carlson A."/>
            <person name="Chen N."/>
            <person name="Kovaka S."/>
            <person name="LaButti K."/>
            <person name="Lipzen A."/>
            <person name="Pennachio C."/>
            <person name="Riley R."/>
            <person name="Schakwitz W."/>
            <person name="Umezawa K."/>
            <person name="Ohm R.A."/>
            <person name="Grigoriev I.V."/>
            <person name="Nagy L.G."/>
            <person name="Gibbons J."/>
            <person name="Hibbett D."/>
        </authorList>
    </citation>
    <scope>NUCLEOTIDE SEQUENCE [LARGE SCALE GENOMIC DNA]</scope>
    <source>
        <strain evidence="1">ALCF2SS1-6</strain>
    </source>
</reference>
<evidence type="ECO:0000313" key="1">
    <source>
        <dbReference type="EMBL" id="RPD63086.1"/>
    </source>
</evidence>
<accession>A0A5C2SNP9</accession>
<organism evidence="1 2">
    <name type="scientific">Lentinus tigrinus ALCF2SS1-6</name>
    <dbReference type="NCBI Taxonomy" id="1328759"/>
    <lineage>
        <taxon>Eukaryota</taxon>
        <taxon>Fungi</taxon>
        <taxon>Dikarya</taxon>
        <taxon>Basidiomycota</taxon>
        <taxon>Agaricomycotina</taxon>
        <taxon>Agaricomycetes</taxon>
        <taxon>Polyporales</taxon>
        <taxon>Polyporaceae</taxon>
        <taxon>Lentinus</taxon>
    </lineage>
</organism>
<evidence type="ECO:0000313" key="2">
    <source>
        <dbReference type="Proteomes" id="UP000313359"/>
    </source>
</evidence>
<protein>
    <submittedName>
        <fullName evidence="1">Uncharacterized protein</fullName>
    </submittedName>
</protein>
<sequence>MNSGVPAWFALSDEQMGGLPGVPVPHTARLSSPGDLTLSQCRPPHPQLRCRVRTLRTLGTVVATGQAGMAT</sequence>
<dbReference type="AlphaFoldDB" id="A0A5C2SNP9"/>
<dbReference type="Proteomes" id="UP000313359">
    <property type="component" value="Unassembled WGS sequence"/>
</dbReference>